<dbReference type="Gene3D" id="3.40.640.10">
    <property type="entry name" value="Type I PLP-dependent aspartate aminotransferase-like (Major domain)"/>
    <property type="match status" value="1"/>
</dbReference>
<dbReference type="SUPFAM" id="SSF52151">
    <property type="entry name" value="FabD/lysophospholipase-like"/>
    <property type="match status" value="1"/>
</dbReference>
<dbReference type="PROSITE" id="PS00606">
    <property type="entry name" value="KS3_1"/>
    <property type="match status" value="1"/>
</dbReference>
<dbReference type="InterPro" id="IPR015421">
    <property type="entry name" value="PyrdxlP-dep_Trfase_major"/>
</dbReference>
<dbReference type="Pfam" id="PF00202">
    <property type="entry name" value="Aminotran_3"/>
    <property type="match status" value="1"/>
</dbReference>
<dbReference type="PROSITE" id="PS00012">
    <property type="entry name" value="PHOSPHOPANTETHEINE"/>
    <property type="match status" value="1"/>
</dbReference>
<dbReference type="InterPro" id="IPR015424">
    <property type="entry name" value="PyrdxlP-dep_Trfase"/>
</dbReference>
<dbReference type="FunFam" id="1.10.1200.10:FF:000005">
    <property type="entry name" value="Nonribosomal peptide synthetase 1"/>
    <property type="match status" value="1"/>
</dbReference>
<dbReference type="PROSITE" id="PS52004">
    <property type="entry name" value="KS3_2"/>
    <property type="match status" value="1"/>
</dbReference>
<feature type="region of interest" description="Disordered" evidence="7">
    <location>
        <begin position="2148"/>
        <end position="2183"/>
    </location>
</feature>
<dbReference type="Gene3D" id="3.90.1150.10">
    <property type="entry name" value="Aspartate Aminotransferase, domain 1"/>
    <property type="match status" value="1"/>
</dbReference>
<dbReference type="SUPFAM" id="SSF53901">
    <property type="entry name" value="Thiolase-like"/>
    <property type="match status" value="1"/>
</dbReference>
<dbReference type="GO" id="GO:0044550">
    <property type="term" value="P:secondary metabolite biosynthetic process"/>
    <property type="evidence" value="ECO:0007669"/>
    <property type="project" value="UniProtKB-ARBA"/>
</dbReference>
<dbReference type="SMART" id="SM00825">
    <property type="entry name" value="PKS_KS"/>
    <property type="match status" value="1"/>
</dbReference>
<proteinExistence type="inferred from homology"/>
<dbReference type="Gene3D" id="3.30.300.30">
    <property type="match status" value="1"/>
</dbReference>
<dbReference type="InterPro" id="IPR020841">
    <property type="entry name" value="PKS_Beta-ketoAc_synthase_dom"/>
</dbReference>
<dbReference type="Gene3D" id="3.30.70.250">
    <property type="entry name" value="Malonyl-CoA ACP transacylase, ACP-binding"/>
    <property type="match status" value="1"/>
</dbReference>
<dbReference type="InterPro" id="IPR014031">
    <property type="entry name" value="Ketoacyl_synth_C"/>
</dbReference>
<dbReference type="GO" id="GO:0030170">
    <property type="term" value="F:pyridoxal phosphate binding"/>
    <property type="evidence" value="ECO:0007669"/>
    <property type="project" value="InterPro"/>
</dbReference>
<reference evidence="10 11" key="1">
    <citation type="submission" date="2015-01" db="EMBL/GenBank/DDBJ databases">
        <title>Draft genome sequence of Pedobacter sp. NL19 isolated from sludge of an effluent treatment pond in an abandoned uranium mine.</title>
        <authorList>
            <person name="Santos T."/>
            <person name="Caetano T."/>
            <person name="Covas C."/>
            <person name="Cruz A."/>
            <person name="Mendo S."/>
        </authorList>
    </citation>
    <scope>NUCLEOTIDE SEQUENCE [LARGE SCALE GENOMIC DNA]</scope>
    <source>
        <strain evidence="10 11">NL19</strain>
    </source>
</reference>
<dbReference type="Gene3D" id="3.40.47.10">
    <property type="match status" value="1"/>
</dbReference>
<dbReference type="InterPro" id="IPR016039">
    <property type="entry name" value="Thiolase-like"/>
</dbReference>
<dbReference type="InterPro" id="IPR050091">
    <property type="entry name" value="PKS_NRPS_Biosynth_Enz"/>
</dbReference>
<dbReference type="Pfam" id="PF16197">
    <property type="entry name" value="KAsynt_C_assoc"/>
    <property type="match status" value="1"/>
</dbReference>
<dbReference type="PANTHER" id="PTHR43775">
    <property type="entry name" value="FATTY ACID SYNTHASE"/>
    <property type="match status" value="1"/>
</dbReference>
<dbReference type="Gene3D" id="1.10.1200.10">
    <property type="entry name" value="ACP-like"/>
    <property type="match status" value="2"/>
</dbReference>
<dbReference type="Pfam" id="PF00550">
    <property type="entry name" value="PP-binding"/>
    <property type="match status" value="2"/>
</dbReference>
<dbReference type="Proteomes" id="UP000032049">
    <property type="component" value="Unassembled WGS sequence"/>
</dbReference>
<dbReference type="InterPro" id="IPR000873">
    <property type="entry name" value="AMP-dep_synth/lig_dom"/>
</dbReference>
<dbReference type="SUPFAM" id="SSF55048">
    <property type="entry name" value="Probable ACP-binding domain of malonyl-CoA ACP transacylase"/>
    <property type="match status" value="1"/>
</dbReference>
<dbReference type="CDD" id="cd00833">
    <property type="entry name" value="PKS"/>
    <property type="match status" value="1"/>
</dbReference>
<dbReference type="SMART" id="SM00827">
    <property type="entry name" value="PKS_AT"/>
    <property type="match status" value="1"/>
</dbReference>
<feature type="domain" description="Carrier" evidence="8">
    <location>
        <begin position="529"/>
        <end position="604"/>
    </location>
</feature>
<dbReference type="InterPro" id="IPR020806">
    <property type="entry name" value="PKS_PP-bd"/>
</dbReference>
<dbReference type="Pfam" id="PF00109">
    <property type="entry name" value="ketoacyl-synt"/>
    <property type="match status" value="1"/>
</dbReference>
<dbReference type="InterPro" id="IPR020845">
    <property type="entry name" value="AMP-binding_CS"/>
</dbReference>
<dbReference type="FunFam" id="3.30.300.30:FF:000010">
    <property type="entry name" value="Enterobactin synthetase component F"/>
    <property type="match status" value="1"/>
</dbReference>
<dbReference type="OrthoDB" id="9778690at2"/>
<evidence type="ECO:0000259" key="8">
    <source>
        <dbReference type="PROSITE" id="PS50075"/>
    </source>
</evidence>
<dbReference type="InterPro" id="IPR016035">
    <property type="entry name" value="Acyl_Trfase/lysoPLipase"/>
</dbReference>
<dbReference type="PANTHER" id="PTHR43775:SF51">
    <property type="entry name" value="INACTIVE PHENOLPHTHIOCEROL SYNTHESIS POLYKETIDE SYNTHASE TYPE I PKS1-RELATED"/>
    <property type="match status" value="1"/>
</dbReference>
<dbReference type="PROSITE" id="PS00455">
    <property type="entry name" value="AMP_BINDING"/>
    <property type="match status" value="1"/>
</dbReference>
<evidence type="ECO:0000313" key="11">
    <source>
        <dbReference type="Proteomes" id="UP000032049"/>
    </source>
</evidence>
<dbReference type="Gene3D" id="2.30.38.10">
    <property type="entry name" value="Luciferase, Domain 3"/>
    <property type="match status" value="1"/>
</dbReference>
<comment type="similarity">
    <text evidence="2">Belongs to the ATP-dependent AMP-binding enzyme family.</text>
</comment>
<accession>A0A0D0GRD3</accession>
<evidence type="ECO:0000256" key="4">
    <source>
        <dbReference type="ARBA" id="ARBA00022553"/>
    </source>
</evidence>
<evidence type="ECO:0000259" key="9">
    <source>
        <dbReference type="PROSITE" id="PS52004"/>
    </source>
</evidence>
<dbReference type="Gene3D" id="3.30.70.3290">
    <property type="match status" value="1"/>
</dbReference>
<evidence type="ECO:0000256" key="7">
    <source>
        <dbReference type="SAM" id="MobiDB-lite"/>
    </source>
</evidence>
<dbReference type="GO" id="GO:0008483">
    <property type="term" value="F:transaminase activity"/>
    <property type="evidence" value="ECO:0007669"/>
    <property type="project" value="InterPro"/>
</dbReference>
<dbReference type="SUPFAM" id="SSF53383">
    <property type="entry name" value="PLP-dependent transferases"/>
    <property type="match status" value="1"/>
</dbReference>
<dbReference type="InterPro" id="IPR045851">
    <property type="entry name" value="AMP-bd_C_sf"/>
</dbReference>
<keyword evidence="6" id="KW-0663">Pyridoxal phosphate</keyword>
<dbReference type="InterPro" id="IPR010071">
    <property type="entry name" value="AA_adenyl_dom"/>
</dbReference>
<dbReference type="InterPro" id="IPR006162">
    <property type="entry name" value="Ppantetheine_attach_site"/>
</dbReference>
<gene>
    <name evidence="10" type="ORF">TH53_01305</name>
</gene>
<comment type="cofactor">
    <cofactor evidence="1">
        <name>pantetheine 4'-phosphate</name>
        <dbReference type="ChEBI" id="CHEBI:47942"/>
    </cofactor>
</comment>
<dbReference type="InterPro" id="IPR018201">
    <property type="entry name" value="Ketoacyl_synth_AS"/>
</dbReference>
<protein>
    <submittedName>
        <fullName evidence="10">Peptide synthetase</fullName>
    </submittedName>
</protein>
<dbReference type="NCBIfam" id="TIGR01733">
    <property type="entry name" value="AA-adenyl-dom"/>
    <property type="match status" value="1"/>
</dbReference>
<dbReference type="GO" id="GO:0004312">
    <property type="term" value="F:fatty acid synthase activity"/>
    <property type="evidence" value="ECO:0007669"/>
    <property type="project" value="TreeGrafter"/>
</dbReference>
<dbReference type="SUPFAM" id="SSF47336">
    <property type="entry name" value="ACP-like"/>
    <property type="match status" value="2"/>
</dbReference>
<evidence type="ECO:0000256" key="2">
    <source>
        <dbReference type="ARBA" id="ARBA00006432"/>
    </source>
</evidence>
<keyword evidence="4" id="KW-0597">Phosphoprotein</keyword>
<dbReference type="Gene3D" id="3.40.50.980">
    <property type="match status" value="2"/>
</dbReference>
<dbReference type="Pfam" id="PF00698">
    <property type="entry name" value="Acyl_transf_1"/>
    <property type="match status" value="1"/>
</dbReference>
<dbReference type="SUPFAM" id="SSF56801">
    <property type="entry name" value="Acetyl-CoA synthetase-like"/>
    <property type="match status" value="1"/>
</dbReference>
<keyword evidence="5" id="KW-0808">Transferase</keyword>
<dbReference type="InterPro" id="IPR032821">
    <property type="entry name" value="PKS_assoc"/>
</dbReference>
<keyword evidence="3" id="KW-0596">Phosphopantetheine</keyword>
<dbReference type="InterPro" id="IPR001227">
    <property type="entry name" value="Ac_transferase_dom_sf"/>
</dbReference>
<dbReference type="InterPro" id="IPR005814">
    <property type="entry name" value="Aminotrans_3"/>
</dbReference>
<dbReference type="PROSITE" id="PS50075">
    <property type="entry name" value="CARRIER"/>
    <property type="match status" value="2"/>
</dbReference>
<dbReference type="InterPro" id="IPR016036">
    <property type="entry name" value="Malonyl_transacylase_ACP-bd"/>
</dbReference>
<dbReference type="Pfam" id="PF13193">
    <property type="entry name" value="AMP-binding_C"/>
    <property type="match status" value="1"/>
</dbReference>
<feature type="domain" description="Ketosynthase family 3 (KS3)" evidence="9">
    <location>
        <begin position="620"/>
        <end position="1044"/>
    </location>
</feature>
<comment type="caution">
    <text evidence="10">The sequence shown here is derived from an EMBL/GenBank/DDBJ whole genome shotgun (WGS) entry which is preliminary data.</text>
</comment>
<dbReference type="InterPro" id="IPR036736">
    <property type="entry name" value="ACP-like_sf"/>
</dbReference>
<name>A0A0D0GRD3_9SPHI</name>
<dbReference type="InterPro" id="IPR014030">
    <property type="entry name" value="Ketoacyl_synth_N"/>
</dbReference>
<evidence type="ECO:0000256" key="5">
    <source>
        <dbReference type="ARBA" id="ARBA00022679"/>
    </source>
</evidence>
<evidence type="ECO:0000256" key="1">
    <source>
        <dbReference type="ARBA" id="ARBA00001957"/>
    </source>
</evidence>
<feature type="domain" description="Carrier" evidence="8">
    <location>
        <begin position="1516"/>
        <end position="1591"/>
    </location>
</feature>
<dbReference type="InterPro" id="IPR015422">
    <property type="entry name" value="PyrdxlP-dep_Trfase_small"/>
</dbReference>
<dbReference type="RefSeq" id="WP_041877624.1">
    <property type="nucleotide sequence ID" value="NZ_CP157278.1"/>
</dbReference>
<evidence type="ECO:0000313" key="10">
    <source>
        <dbReference type="EMBL" id="KIO78760.1"/>
    </source>
</evidence>
<keyword evidence="11" id="KW-1185">Reference proteome</keyword>
<dbReference type="EMBL" id="JXRA01000006">
    <property type="protein sequence ID" value="KIO78760.1"/>
    <property type="molecule type" value="Genomic_DNA"/>
</dbReference>
<dbReference type="SMART" id="SM00823">
    <property type="entry name" value="PKS_PP"/>
    <property type="match status" value="2"/>
</dbReference>
<dbReference type="CDD" id="cd00610">
    <property type="entry name" value="OAT_like"/>
    <property type="match status" value="1"/>
</dbReference>
<dbReference type="InterPro" id="IPR009081">
    <property type="entry name" value="PP-bd_ACP"/>
</dbReference>
<dbReference type="InterPro" id="IPR025110">
    <property type="entry name" value="AMP-bd_C"/>
</dbReference>
<evidence type="ECO:0000256" key="6">
    <source>
        <dbReference type="ARBA" id="ARBA00022898"/>
    </source>
</evidence>
<dbReference type="GO" id="GO:0006633">
    <property type="term" value="P:fatty acid biosynthetic process"/>
    <property type="evidence" value="ECO:0007669"/>
    <property type="project" value="InterPro"/>
</dbReference>
<evidence type="ECO:0000256" key="3">
    <source>
        <dbReference type="ARBA" id="ARBA00022450"/>
    </source>
</evidence>
<dbReference type="Pfam" id="PF02801">
    <property type="entry name" value="Ketoacyl-synt_C"/>
    <property type="match status" value="1"/>
</dbReference>
<dbReference type="STRING" id="1503925.TH53_01305"/>
<sequence>MHNITKQDFTDPESVSLVFTLFESAARNFPQLTALSTAHEQITYEILFQKVIRLGQQITELTLNEDIIGLSTTRSADMIIALLAILQSGRAYLPLDPAYPKQRLTQIIKDSGIKTCICPETDQDFFLTTGLNTLLNNIDEPAEISTKQHLAQSQLTGQNPNAYVLYTSGSTGTPKGVYMTQAALVNLILWQQKNSVAGPGSKTLQFAPISFDVSFQEIFSTLTTGATLVLISDDLRLDPVNLLNFIDENQIDRIFLPFVALQFLAEAASVNKQFPKSLKEVITAGEQLKITPQVKDFFAGLGSCVLFNQYGPTECHVVSELKLQGPAANWPLLPNIGTPISNTAIHILDQDRNLLKSGETGELCISGISLAQGYLNKPELTAEKFIIIPVNGKQTRVYLTGDLARYEADGTIEFLGRQDDQVKIRGYRIELGEIEVKLNHIDGIRQAVVIAKPDLSGQNRLLAYLIADHENKNTLLIRKQLEASLPDYMIPSSFIWMEDFPKTTSGKIDKKALPVPERKRPDLSALYSPARTALEKRIAAIWIQVLELDTVGINDNFFELGGNSLLALKTVALLRTEQHIELPITKLYQFPQISQLINYINAASAMPKKRRTQEHPSDPGQPVAIIGMAGKFPGADTIEELWQVLRNGEETTTFFKDQELDYSIPAELKNDPLYVKARGIIKDADLFDPAFFGINPKLAELMDPQQRVFLEISRDVLEKSGHLPAVYDGVIGVFAGSGNNSYFPHNVAGNTDLINQIGSFQVMTVNEKDYISSRTAYELDLKGPAVSVFSACSTSLLAVSQAVESLRKNQCDVAIAGGASISSPIHSGHIYQEGAMLSKDGHCRSFDEKATGTVFSDGAGVVLLKTLSAALQDGDTIYGLIKGVGVNNDGGAKGSFTAPSTDGQATAIAMAIADAAVDPSTISYVETHGTATPLGDPIEIEGLKQAFGEQTNQQFCAIGSIKSNMGHMTAAAGVAGLIKTTLALYHKEIPPSINFDKPNPNISFTESPFYVNNQLKHWDTKDIRRAGVSSFGVGGTNVHVIVEEHDHLPGVNQDNGRLKNLFSWSAKSQESLQDYELALKTQLQTRQELNLADTAFTLQTTRADFNHRSFIVAGTKQELLDALTDTAIPASRLKKLPGETVFLFPGQGAQYPGMGAELYINEPVYKTAVDKCASILTAYLDRDIRTVIYAAADDEHAGLLNNTKYTQPALFVTSYALAQLWISWGIQPSILCGHSIGEYVAAHLAGIFTLEDGLKLIAARGTMVSALPAGSMLSVRTSASEIEKILPETLSLAAINSPKLCVVAGKNEDIDAFQIQLDEQLILHKKLLTSHAFHSSMMDPVLKDFSKVVSEVKLNRPQKPVVSTVTGQFLTDTQAQSADYWTEHMRKTVKFSPALDTILELDNPVLIETGPGNTCTTLAWQHEAKASFTAIASLDKKEITGSYDAILNALGKAWLSGLNPDWKSFYQGQQRRKVDLPTYSYLKKRYWVEPKNITEQKTHTNFNQQDTNTLTAMRKDTLIEKIKHLLENASGIEMDGVTPDSSFIEIGLDSLLMTQVALTFKKEFSLPISFRQLNEEYATIDALATYIDKNLPKENIAEPQVFQATVNAQPAAQTSAFTPADTALGLIAQQLQLLTRQVELMSGSPAPLNFSNGSSPVKSAVKTNAELSAEELAEIKKPFGATARIEKNVTELQPEQKQFLEQLTARYNQKTAASKTYTQKHRSYMADPRVVSGFKPYTKEIVYSIVTNKSAGSHLWDIDGNEYIDALNGFGSNLLGYQHPVLKNAILEQVEKGYEIGPQHELAGDVSKLICEFTGFDRAALCNTGSEAVLGAMRIARTVTGRSLIIAFSGSYHGINDEVIIRGTKKLKSFPAAPGIMPEAVQNMLVLDYGTEETLNIIRERAHEIAAVLVEPVQSRRPEFQPVEFLKQVREITLKSETVLIFDEVITGFRAHQGGAQALFGIKADLGTYGKVIGGGLPIGAIAGKKQYMDALDGGFWQYGDTSFPEVGVTYFAGTFVRHPLALAAGKASLEYMKAKGPEFQANLNKNTAYLAGLLNDVAEELGLPLFAAHFGSLWKIKFKEEYPYSELLFTLMRYKGIHIWDGFPCFLTAAHTLDEIKLIADRFKESIAELMKVGLIPLNTPAALSGSDNSKITPVPQPPVPGARLGRDQSGNPAWFITDPENPEKYLQVESNN</sequence>
<dbReference type="GO" id="GO:0004315">
    <property type="term" value="F:3-oxoacyl-[acyl-carrier-protein] synthase activity"/>
    <property type="evidence" value="ECO:0007669"/>
    <property type="project" value="InterPro"/>
</dbReference>
<dbReference type="GO" id="GO:0031177">
    <property type="term" value="F:phosphopantetheine binding"/>
    <property type="evidence" value="ECO:0007669"/>
    <property type="project" value="InterPro"/>
</dbReference>
<organism evidence="10 11">
    <name type="scientific">Pedobacter lusitanus</name>
    <dbReference type="NCBI Taxonomy" id="1503925"/>
    <lineage>
        <taxon>Bacteria</taxon>
        <taxon>Pseudomonadati</taxon>
        <taxon>Bacteroidota</taxon>
        <taxon>Sphingobacteriia</taxon>
        <taxon>Sphingobacteriales</taxon>
        <taxon>Sphingobacteriaceae</taxon>
        <taxon>Pedobacter</taxon>
    </lineage>
</organism>
<dbReference type="Pfam" id="PF00501">
    <property type="entry name" value="AMP-binding"/>
    <property type="match status" value="1"/>
</dbReference>
<dbReference type="InterPro" id="IPR014043">
    <property type="entry name" value="Acyl_transferase_dom"/>
</dbReference>
<dbReference type="Gene3D" id="3.40.366.10">
    <property type="entry name" value="Malonyl-Coenzyme A Acyl Carrier Protein, domain 2"/>
    <property type="match status" value="1"/>
</dbReference>